<dbReference type="STRING" id="1338011.BD94_1833"/>
<dbReference type="EMBL" id="CP007547">
    <property type="protein sequence ID" value="AIL45608.1"/>
    <property type="molecule type" value="Genomic_DNA"/>
</dbReference>
<evidence type="ECO:0000313" key="2">
    <source>
        <dbReference type="Proteomes" id="UP000028933"/>
    </source>
</evidence>
<proteinExistence type="predicted"/>
<dbReference type="AlphaFoldDB" id="A0A077EGD2"/>
<evidence type="ECO:0000313" key="1">
    <source>
        <dbReference type="EMBL" id="AIL45608.1"/>
    </source>
</evidence>
<protein>
    <submittedName>
        <fullName evidence="1">Uncharacterized protein</fullName>
    </submittedName>
</protein>
<dbReference type="Proteomes" id="UP000028933">
    <property type="component" value="Chromosome"/>
</dbReference>
<reference evidence="1" key="2">
    <citation type="journal article" date="2015" name="Genome Biol. Evol.">
        <title>Complete Genome Sequence and Transcriptomic Analysis of the Novel Pathogen Elizabethkingia anophelis in Response to Oxidative Stress.</title>
        <authorList>
            <person name="Li Y."/>
            <person name="Liu Y."/>
            <person name="Chew S.C."/>
            <person name="Tay M."/>
            <person name="Salido M.M."/>
            <person name="Teo J."/>
            <person name="Lauro F.M."/>
            <person name="Givskov M."/>
            <person name="Yang L."/>
        </authorList>
    </citation>
    <scope>NUCLEOTIDE SEQUENCE</scope>
    <source>
        <strain evidence="1">NUHP1</strain>
    </source>
</reference>
<dbReference type="KEGG" id="eao:BD94_1833"/>
<sequence length="44" mass="5363">MIMQIYEKYLKYSYVYWLKKLIEKIIANILSDNYKTKISLKSGQ</sequence>
<gene>
    <name evidence="1" type="ORF">BD94_1833</name>
</gene>
<accession>A0A077EGD2</accession>
<name>A0A077EGD2_9FLAO</name>
<organism evidence="1 2">
    <name type="scientific">Elizabethkingia anophelis NUHP1</name>
    <dbReference type="NCBI Taxonomy" id="1338011"/>
    <lineage>
        <taxon>Bacteria</taxon>
        <taxon>Pseudomonadati</taxon>
        <taxon>Bacteroidota</taxon>
        <taxon>Flavobacteriia</taxon>
        <taxon>Flavobacteriales</taxon>
        <taxon>Weeksellaceae</taxon>
        <taxon>Elizabethkingia</taxon>
    </lineage>
</organism>
<dbReference type="HOGENOM" id="CLU_3215629_0_0_10"/>
<reference evidence="1" key="1">
    <citation type="journal article" date="2013" name="Lancet">
        <title>First case of E anophelis outbreak in an intensive-care unit.</title>
        <authorList>
            <person name="Teo J."/>
            <person name="Tan S.Y."/>
            <person name="Tay M."/>
            <person name="Ding Y."/>
            <person name="Kjelleberg S."/>
            <person name="Givskov M."/>
            <person name="Lin R.T."/>
            <person name="Yang L."/>
        </authorList>
    </citation>
    <scope>NUCLEOTIDE SEQUENCE [LARGE SCALE GENOMIC DNA]</scope>
    <source>
        <strain evidence="1">NUHP1</strain>
    </source>
</reference>